<evidence type="ECO:0000256" key="5">
    <source>
        <dbReference type="PROSITE-ProRule" id="PRU01240"/>
    </source>
</evidence>
<evidence type="ECO:0000256" key="3">
    <source>
        <dbReference type="ARBA" id="ARBA00022801"/>
    </source>
</evidence>
<dbReference type="AlphaFoldDB" id="A0A1Y1WXY8"/>
<dbReference type="Gene3D" id="3.40.50.200">
    <property type="entry name" value="Peptidase S8/S53 domain"/>
    <property type="match status" value="1"/>
</dbReference>
<reference evidence="8 9" key="2">
    <citation type="submission" date="2016-08" db="EMBL/GenBank/DDBJ databases">
        <title>Pervasive Adenine N6-methylation of Active Genes in Fungi.</title>
        <authorList>
            <consortium name="DOE Joint Genome Institute"/>
            <person name="Mondo S.J."/>
            <person name="Dannebaum R.O."/>
            <person name="Kuo R.C."/>
            <person name="Labutti K."/>
            <person name="Haridas S."/>
            <person name="Kuo A."/>
            <person name="Salamov A."/>
            <person name="Ahrendt S.R."/>
            <person name="Lipzen A."/>
            <person name="Sullivan W."/>
            <person name="Andreopoulos W.B."/>
            <person name="Clum A."/>
            <person name="Lindquist E."/>
            <person name="Daum C."/>
            <person name="Ramamoorthy G.K."/>
            <person name="Gryganskyi A."/>
            <person name="Culley D."/>
            <person name="Magnuson J.K."/>
            <person name="James T.Y."/>
            <person name="O'Malley M.A."/>
            <person name="Stajich J.E."/>
            <person name="Spatafora J.W."/>
            <person name="Visel A."/>
            <person name="Grigoriev I.V."/>
        </authorList>
    </citation>
    <scope>NUCLEOTIDE SEQUENCE [LARGE SCALE GENOMIC DNA]</scope>
    <source>
        <strain evidence="8 9">S4</strain>
    </source>
</reference>
<dbReference type="PANTHER" id="PTHR43806">
    <property type="entry name" value="PEPTIDASE S8"/>
    <property type="match status" value="1"/>
</dbReference>
<proteinExistence type="inferred from homology"/>
<evidence type="ECO:0000256" key="1">
    <source>
        <dbReference type="ARBA" id="ARBA00011073"/>
    </source>
</evidence>
<feature type="signal peptide" evidence="6">
    <location>
        <begin position="1"/>
        <end position="19"/>
    </location>
</feature>
<organism evidence="8 9">
    <name type="scientific">Anaeromyces robustus</name>
    <dbReference type="NCBI Taxonomy" id="1754192"/>
    <lineage>
        <taxon>Eukaryota</taxon>
        <taxon>Fungi</taxon>
        <taxon>Fungi incertae sedis</taxon>
        <taxon>Chytridiomycota</taxon>
        <taxon>Chytridiomycota incertae sedis</taxon>
        <taxon>Neocallimastigomycetes</taxon>
        <taxon>Neocallimastigales</taxon>
        <taxon>Neocallimastigaceae</taxon>
        <taxon>Anaeromyces</taxon>
    </lineage>
</organism>
<reference evidence="8 9" key="1">
    <citation type="submission" date="2016-08" db="EMBL/GenBank/DDBJ databases">
        <title>A Parts List for Fungal Cellulosomes Revealed by Comparative Genomics.</title>
        <authorList>
            <consortium name="DOE Joint Genome Institute"/>
            <person name="Haitjema C.H."/>
            <person name="Gilmore S.P."/>
            <person name="Henske J.K."/>
            <person name="Solomon K.V."/>
            <person name="De Groot R."/>
            <person name="Kuo A."/>
            <person name="Mondo S.J."/>
            <person name="Salamov A.A."/>
            <person name="Labutti K."/>
            <person name="Zhao Z."/>
            <person name="Chiniquy J."/>
            <person name="Barry K."/>
            <person name="Brewer H.M."/>
            <person name="Purvine S.O."/>
            <person name="Wright A.T."/>
            <person name="Boxma B."/>
            <person name="Van Alen T."/>
            <person name="Hackstein J.H."/>
            <person name="Baker S.E."/>
            <person name="Grigoriev I.V."/>
            <person name="O'Malley M.A."/>
        </authorList>
    </citation>
    <scope>NUCLEOTIDE SEQUENCE [LARGE SCALE GENOMIC DNA]</scope>
    <source>
        <strain evidence="8 9">S4</strain>
    </source>
</reference>
<feature type="active site" description="Charge relay system" evidence="5">
    <location>
        <position position="221"/>
    </location>
</feature>
<dbReference type="InterPro" id="IPR036852">
    <property type="entry name" value="Peptidase_S8/S53_dom_sf"/>
</dbReference>
<dbReference type="GO" id="GO:0006508">
    <property type="term" value="P:proteolysis"/>
    <property type="evidence" value="ECO:0007669"/>
    <property type="project" value="UniProtKB-KW"/>
</dbReference>
<dbReference type="InterPro" id="IPR000209">
    <property type="entry name" value="Peptidase_S8/S53_dom"/>
</dbReference>
<evidence type="ECO:0000259" key="7">
    <source>
        <dbReference type="Pfam" id="PF00082"/>
    </source>
</evidence>
<dbReference type="PRINTS" id="PR00723">
    <property type="entry name" value="SUBTILISIN"/>
</dbReference>
<accession>A0A1Y1WXY8</accession>
<comment type="caution">
    <text evidence="8">The sequence shown here is derived from an EMBL/GenBank/DDBJ whole genome shotgun (WGS) entry which is preliminary data.</text>
</comment>
<feature type="domain" description="Peptidase S8/S53" evidence="7">
    <location>
        <begin position="212"/>
        <end position="471"/>
    </location>
</feature>
<dbReference type="PROSITE" id="PS51892">
    <property type="entry name" value="SUBTILASE"/>
    <property type="match status" value="1"/>
</dbReference>
<dbReference type="Pfam" id="PF00082">
    <property type="entry name" value="Peptidase_S8"/>
    <property type="match status" value="1"/>
</dbReference>
<comment type="similarity">
    <text evidence="1 5">Belongs to the peptidase S8 family.</text>
</comment>
<dbReference type="InterPro" id="IPR023828">
    <property type="entry name" value="Peptidase_S8_Ser-AS"/>
</dbReference>
<feature type="active site" description="Charge relay system" evidence="5">
    <location>
        <position position="266"/>
    </location>
</feature>
<keyword evidence="2 5" id="KW-0645">Protease</keyword>
<feature type="chain" id="PRO_5013390723" evidence="6">
    <location>
        <begin position="20"/>
        <end position="504"/>
    </location>
</feature>
<dbReference type="SUPFAM" id="SSF52743">
    <property type="entry name" value="Subtilisin-like"/>
    <property type="match status" value="1"/>
</dbReference>
<dbReference type="OrthoDB" id="19448at2759"/>
<protein>
    <submittedName>
        <fullName evidence="8">Subtilisin-like protein</fullName>
    </submittedName>
</protein>
<keyword evidence="9" id="KW-1185">Reference proteome</keyword>
<gene>
    <name evidence="8" type="ORF">BCR32DRAFT_247234</name>
</gene>
<feature type="active site" description="Charge relay system" evidence="5">
    <location>
        <position position="436"/>
    </location>
</feature>
<dbReference type="PROSITE" id="PS00138">
    <property type="entry name" value="SUBTILASE_SER"/>
    <property type="match status" value="1"/>
</dbReference>
<dbReference type="InterPro" id="IPR050131">
    <property type="entry name" value="Peptidase_S8_subtilisin-like"/>
</dbReference>
<evidence type="ECO:0000256" key="4">
    <source>
        <dbReference type="ARBA" id="ARBA00022825"/>
    </source>
</evidence>
<evidence type="ECO:0000313" key="9">
    <source>
        <dbReference type="Proteomes" id="UP000193944"/>
    </source>
</evidence>
<keyword evidence="3 5" id="KW-0378">Hydrolase</keyword>
<sequence length="504" mass="57266">MKYLYIFGIVLLFINHIYATNEETVKNKEDYYLLFVNNTYGEFKIYSNSKHQKRDKSQLFIDNILIEINNLIADNLDTYQHPEKLEEFEISTNLKKRSNGQSHFSVSNPEYSYVISSIKDTVVVYTYLSKELIPKVKSLDNIEDCIQNEVVFSVDKKYYNEEEILKETYWSGLKVQENADTQLSFLSQDVVNENIINNNKYDNNFYYPTSAGQGINIVILDTSFHFGYSELKSNEERTMKCVTIDDSGNAGMTVIDGACRYHRFNHGEIVSDMAGGLIHGVAKRANIHGVSIPVDNNGGIETKDVIHGLQYIYEKLIIKYKTVVNLSLGGLRSTTDRMYLQYKKYVDGINEKGGIIVASSGNNKRYISKAELQYVPCEFDNVICVGALDSSTKNTMYNIYATSNYGPTVDVYAPGVVKAKIIDNVDIKDVTDHGTSFSTPLVSGMVATIMSEHPNVEYTYKEIREILKKNSTFKPLNSYSGNIFYANNGKHIVYTNDDVDHEKN</sequence>
<dbReference type="GO" id="GO:0004252">
    <property type="term" value="F:serine-type endopeptidase activity"/>
    <property type="evidence" value="ECO:0007669"/>
    <property type="project" value="UniProtKB-UniRule"/>
</dbReference>
<dbReference type="EMBL" id="MCFG01000213">
    <property type="protein sequence ID" value="ORX78373.1"/>
    <property type="molecule type" value="Genomic_DNA"/>
</dbReference>
<evidence type="ECO:0000256" key="2">
    <source>
        <dbReference type="ARBA" id="ARBA00022670"/>
    </source>
</evidence>
<keyword evidence="4 5" id="KW-0720">Serine protease</keyword>
<keyword evidence="6" id="KW-0732">Signal</keyword>
<dbReference type="PANTHER" id="PTHR43806:SF11">
    <property type="entry name" value="CEREVISIN-RELATED"/>
    <property type="match status" value="1"/>
</dbReference>
<evidence type="ECO:0000313" key="8">
    <source>
        <dbReference type="EMBL" id="ORX78373.1"/>
    </source>
</evidence>
<name>A0A1Y1WXY8_9FUNG</name>
<dbReference type="Proteomes" id="UP000193944">
    <property type="component" value="Unassembled WGS sequence"/>
</dbReference>
<evidence type="ECO:0000256" key="6">
    <source>
        <dbReference type="SAM" id="SignalP"/>
    </source>
</evidence>
<dbReference type="InterPro" id="IPR015500">
    <property type="entry name" value="Peptidase_S8_subtilisin-rel"/>
</dbReference>
<dbReference type="STRING" id="1754192.A0A1Y1WXY8"/>